<dbReference type="EMBL" id="CP034759">
    <property type="protein sequence ID" value="QBG35416.1"/>
    <property type="molecule type" value="Genomic_DNA"/>
</dbReference>
<evidence type="ECO:0000313" key="2">
    <source>
        <dbReference type="Proteomes" id="UP000290244"/>
    </source>
</evidence>
<gene>
    <name evidence="1" type="ORF">EMK97_06630</name>
</gene>
<protein>
    <recommendedName>
        <fullName evidence="3">Phospholipase A2 domain-containing protein</fullName>
    </recommendedName>
</protein>
<accession>A0A4P6P216</accession>
<evidence type="ECO:0008006" key="3">
    <source>
        <dbReference type="Google" id="ProtNLM"/>
    </source>
</evidence>
<dbReference type="GO" id="GO:0006644">
    <property type="term" value="P:phospholipid metabolic process"/>
    <property type="evidence" value="ECO:0007669"/>
    <property type="project" value="InterPro"/>
</dbReference>
<dbReference type="OrthoDB" id="6282885at2"/>
<dbReference type="Proteomes" id="UP000290244">
    <property type="component" value="Chromosome"/>
</dbReference>
<dbReference type="RefSeq" id="WP_130600568.1">
    <property type="nucleotide sequence ID" value="NZ_CP034759.1"/>
</dbReference>
<sequence>MQIFKLIIALLYFLPMLLLANILPEDFLIEGVSINYHEDLKRYNNSYDMDNIAICNSNSVKVELCKQLFPDGQIYLDTYKNKAYLISENFELSKIKKKSLKIFTQKLLEYIEEASFIKKKSLVSHDHNLNLLQEEIKQGQNFDIFQAADSYPSDWCSSSPEVFPGACKAHDFCYDSGVDKRACDDAFKLNMMNQVRYFKSRNPEKTLEYLLLVDLTIVYHTAVKWSQAAWDAFCAATPNPSEQVACQENARAIAIASFMNEAEKLGERFSTFTGTTFYDDGTGQGGRGEPSSKRYRFTCEVWIVLTNGIATGTYTSGCNYIILD</sequence>
<organism evidence="1 2">
    <name type="scientific">Litorilituus sediminis</name>
    <dbReference type="NCBI Taxonomy" id="718192"/>
    <lineage>
        <taxon>Bacteria</taxon>
        <taxon>Pseudomonadati</taxon>
        <taxon>Pseudomonadota</taxon>
        <taxon>Gammaproteobacteria</taxon>
        <taxon>Alteromonadales</taxon>
        <taxon>Colwelliaceae</taxon>
        <taxon>Litorilituus</taxon>
    </lineage>
</organism>
<dbReference type="AlphaFoldDB" id="A0A4P6P216"/>
<dbReference type="Gene3D" id="1.20.90.10">
    <property type="entry name" value="Phospholipase A2 domain"/>
    <property type="match status" value="1"/>
</dbReference>
<proteinExistence type="predicted"/>
<evidence type="ECO:0000313" key="1">
    <source>
        <dbReference type="EMBL" id="QBG35416.1"/>
    </source>
</evidence>
<reference evidence="1 2" key="1">
    <citation type="submission" date="2018-12" db="EMBL/GenBank/DDBJ databases">
        <title>Complete genome of Litorilituus sediminis.</title>
        <authorList>
            <person name="Liu A."/>
            <person name="Rong J."/>
        </authorList>
    </citation>
    <scope>NUCLEOTIDE SEQUENCE [LARGE SCALE GENOMIC DNA]</scope>
    <source>
        <strain evidence="1 2">JCM 17549</strain>
    </source>
</reference>
<dbReference type="GO" id="GO:0050482">
    <property type="term" value="P:arachidonate secretion"/>
    <property type="evidence" value="ECO:0007669"/>
    <property type="project" value="InterPro"/>
</dbReference>
<dbReference type="InterPro" id="IPR036444">
    <property type="entry name" value="PLipase_A2_dom_sf"/>
</dbReference>
<dbReference type="KEGG" id="lsd:EMK97_06630"/>
<dbReference type="SUPFAM" id="SSF48619">
    <property type="entry name" value="Phospholipase A2, PLA2"/>
    <property type="match status" value="1"/>
</dbReference>
<keyword evidence="2" id="KW-1185">Reference proteome</keyword>
<name>A0A4P6P216_9GAMM</name>
<dbReference type="GO" id="GO:0004623">
    <property type="term" value="F:phospholipase A2 activity"/>
    <property type="evidence" value="ECO:0007669"/>
    <property type="project" value="InterPro"/>
</dbReference>